<gene>
    <name evidence="1" type="ORF">LC586_40275</name>
</gene>
<organism evidence="1 2">
    <name type="scientific">Nostoc favosum CHAB5714</name>
    <dbReference type="NCBI Taxonomy" id="2780399"/>
    <lineage>
        <taxon>Bacteria</taxon>
        <taxon>Bacillati</taxon>
        <taxon>Cyanobacteriota</taxon>
        <taxon>Cyanophyceae</taxon>
        <taxon>Nostocales</taxon>
        <taxon>Nostocaceae</taxon>
        <taxon>Nostoc</taxon>
        <taxon>Nostoc favosum</taxon>
    </lineage>
</organism>
<proteinExistence type="predicted"/>
<evidence type="ECO:0000313" key="1">
    <source>
        <dbReference type="EMBL" id="MCC5605172.1"/>
    </source>
</evidence>
<accession>A0ABS8ILT3</accession>
<protein>
    <submittedName>
        <fullName evidence="1">Uncharacterized protein</fullName>
    </submittedName>
</protein>
<name>A0ABS8ILT3_9NOSO</name>
<dbReference type="Proteomes" id="UP001199525">
    <property type="component" value="Unassembled WGS sequence"/>
</dbReference>
<comment type="caution">
    <text evidence="1">The sequence shown here is derived from an EMBL/GenBank/DDBJ whole genome shotgun (WGS) entry which is preliminary data.</text>
</comment>
<keyword evidence="2" id="KW-1185">Reference proteome</keyword>
<evidence type="ECO:0000313" key="2">
    <source>
        <dbReference type="Proteomes" id="UP001199525"/>
    </source>
</evidence>
<reference evidence="1 2" key="1">
    <citation type="journal article" date="2021" name="Microorganisms">
        <title>Genome Evolution of Filamentous Cyanobacterium Nostoc Species: From Facultative Symbiosis to Free Living.</title>
        <authorList>
            <person name="Huo D."/>
            <person name="Li H."/>
            <person name="Cai F."/>
            <person name="Guo X."/>
            <person name="Qiao Z."/>
            <person name="Wang W."/>
            <person name="Yu G."/>
            <person name="Li R."/>
        </authorList>
    </citation>
    <scope>NUCLEOTIDE SEQUENCE [LARGE SCALE GENOMIC DNA]</scope>
    <source>
        <strain evidence="1 2">CHAB 5714</strain>
    </source>
</reference>
<sequence length="69" mass="7855">MVEIIQIPVELTHFQLPEAVQERMQFLLDRQDAGEALPLGERREAEGLVELAEFLSLLHLRSQGVMQQG</sequence>
<dbReference type="RefSeq" id="WP_229491322.1">
    <property type="nucleotide sequence ID" value="NZ_JAIVFQ010000225.1"/>
</dbReference>
<dbReference type="EMBL" id="JAIVFQ010000225">
    <property type="protein sequence ID" value="MCC5605172.1"/>
    <property type="molecule type" value="Genomic_DNA"/>
</dbReference>